<evidence type="ECO:0000313" key="2">
    <source>
        <dbReference type="Ensembl" id="ENSFCTP00005005542.1"/>
    </source>
</evidence>
<feature type="transmembrane region" description="Helical" evidence="1">
    <location>
        <begin position="114"/>
        <end position="138"/>
    </location>
</feature>
<dbReference type="Proteomes" id="UP000823872">
    <property type="component" value="Chromosome E2"/>
</dbReference>
<sequence length="183" mass="21103">MNILKYGLGVPGWLNLSSAHDLMVCDFEPHVGLLLWILHLPSLPFAHVSVSLSFSLSKINIRKKKKNTTISVSLLVKGLFIFFRSGYTSLYSHQQCQRDPFSPHCHQHLLLPELLMLAILTGVRWYLIVVLICVSLMMSDVEHFFMCRLAIWMSYFQKCLFMSFAHFFTGLFVFWVLSLISSL</sequence>
<evidence type="ECO:0000256" key="1">
    <source>
        <dbReference type="SAM" id="Phobius"/>
    </source>
</evidence>
<dbReference type="Ensembl" id="ENSFCTT00005009195.1">
    <property type="protein sequence ID" value="ENSFCTP00005005542.1"/>
    <property type="gene ID" value="ENSFCTG00005003464.1"/>
</dbReference>
<reference evidence="2" key="2">
    <citation type="submission" date="2025-08" db="UniProtKB">
        <authorList>
            <consortium name="Ensembl"/>
        </authorList>
    </citation>
    <scope>IDENTIFICATION</scope>
    <source>
        <strain evidence="2">breed Abyssinian</strain>
    </source>
</reference>
<feature type="transmembrane region" description="Helical" evidence="1">
    <location>
        <begin position="68"/>
        <end position="87"/>
    </location>
</feature>
<dbReference type="GeneTree" id="ENSGT01140000286560"/>
<name>A0ABI7W5B8_FELCA</name>
<reference evidence="2 3" key="1">
    <citation type="submission" date="2021-02" db="EMBL/GenBank/DDBJ databases">
        <title>Safari Cat Assemblies.</title>
        <authorList>
            <person name="Bredemeyer K.R."/>
            <person name="Murphy W.J."/>
        </authorList>
    </citation>
    <scope>NUCLEOTIDE SEQUENCE [LARGE SCALE GENOMIC DNA]</scope>
</reference>
<organism evidence="2 3">
    <name type="scientific">Felis catus</name>
    <name type="common">Cat</name>
    <name type="synonym">Felis silvestris catus</name>
    <dbReference type="NCBI Taxonomy" id="9685"/>
    <lineage>
        <taxon>Eukaryota</taxon>
        <taxon>Metazoa</taxon>
        <taxon>Chordata</taxon>
        <taxon>Craniata</taxon>
        <taxon>Vertebrata</taxon>
        <taxon>Euteleostomi</taxon>
        <taxon>Mammalia</taxon>
        <taxon>Eutheria</taxon>
        <taxon>Laurasiatheria</taxon>
        <taxon>Carnivora</taxon>
        <taxon>Feliformia</taxon>
        <taxon>Felidae</taxon>
        <taxon>Felinae</taxon>
        <taxon>Felis</taxon>
    </lineage>
</organism>
<proteinExistence type="predicted"/>
<accession>A0ABI7W5B8</accession>
<protein>
    <submittedName>
        <fullName evidence="2">Uncharacterized protein</fullName>
    </submittedName>
</protein>
<keyword evidence="3" id="KW-1185">Reference proteome</keyword>
<feature type="transmembrane region" description="Helical" evidence="1">
    <location>
        <begin position="33"/>
        <end position="56"/>
    </location>
</feature>
<keyword evidence="1" id="KW-0812">Transmembrane</keyword>
<keyword evidence="1" id="KW-1133">Transmembrane helix</keyword>
<feature type="transmembrane region" description="Helical" evidence="1">
    <location>
        <begin position="159"/>
        <end position="180"/>
    </location>
</feature>
<evidence type="ECO:0000313" key="3">
    <source>
        <dbReference type="Proteomes" id="UP000823872"/>
    </source>
</evidence>
<reference evidence="2" key="3">
    <citation type="submission" date="2025-09" db="UniProtKB">
        <authorList>
            <consortium name="Ensembl"/>
        </authorList>
    </citation>
    <scope>IDENTIFICATION</scope>
    <source>
        <strain evidence="2">breed Abyssinian</strain>
    </source>
</reference>
<keyword evidence="1" id="KW-0472">Membrane</keyword>